<keyword evidence="3" id="KW-1185">Reference proteome</keyword>
<dbReference type="AlphaFoldDB" id="A0AAD7TLI9"/>
<reference evidence="2" key="1">
    <citation type="submission" date="2022-11" db="EMBL/GenBank/DDBJ databases">
        <title>Genome Sequence of Cubamyces cubensis.</title>
        <authorList>
            <person name="Buettner E."/>
        </authorList>
    </citation>
    <scope>NUCLEOTIDE SEQUENCE</scope>
    <source>
        <strain evidence="2">MPL-01</strain>
    </source>
</reference>
<comment type="caution">
    <text evidence="2">The sequence shown here is derived from an EMBL/GenBank/DDBJ whole genome shotgun (WGS) entry which is preliminary data.</text>
</comment>
<evidence type="ECO:0000256" key="1">
    <source>
        <dbReference type="SAM" id="Coils"/>
    </source>
</evidence>
<keyword evidence="1" id="KW-0175">Coiled coil</keyword>
<gene>
    <name evidence="2" type="ORF">ONZ51_g9570</name>
</gene>
<feature type="coiled-coil region" evidence="1">
    <location>
        <begin position="51"/>
        <end position="106"/>
    </location>
</feature>
<accession>A0AAD7TLI9</accession>
<evidence type="ECO:0000313" key="2">
    <source>
        <dbReference type="EMBL" id="KAJ8468537.1"/>
    </source>
</evidence>
<sequence length="222" mass="24345">MKNLTKKQLETLVSDLQKEVESLTLGTARTQVETELEAVRQTELEAVRQTANEHVQALVSAQAQIAAAEQATIVARTQVAIAEEAAEVAQAQAAAAEAARAVLQQQLNAAATAPAAAGTGDGLEDLPEIARPAGSGWSIRESMDMNRADYAEVQRTIRGLVIRAQLDWTEDFRRQDADKLATLFRAARKAHPVLRRYINNWATAAIAKQYMQNKRKHAYMLN</sequence>
<dbReference type="Proteomes" id="UP001215151">
    <property type="component" value="Unassembled WGS sequence"/>
</dbReference>
<proteinExistence type="predicted"/>
<protein>
    <submittedName>
        <fullName evidence="2">Uncharacterized protein</fullName>
    </submittedName>
</protein>
<organism evidence="2 3">
    <name type="scientific">Trametes cubensis</name>
    <dbReference type="NCBI Taxonomy" id="1111947"/>
    <lineage>
        <taxon>Eukaryota</taxon>
        <taxon>Fungi</taxon>
        <taxon>Dikarya</taxon>
        <taxon>Basidiomycota</taxon>
        <taxon>Agaricomycotina</taxon>
        <taxon>Agaricomycetes</taxon>
        <taxon>Polyporales</taxon>
        <taxon>Polyporaceae</taxon>
        <taxon>Trametes</taxon>
    </lineage>
</organism>
<dbReference type="EMBL" id="JAPEVG010000332">
    <property type="protein sequence ID" value="KAJ8468537.1"/>
    <property type="molecule type" value="Genomic_DNA"/>
</dbReference>
<evidence type="ECO:0000313" key="3">
    <source>
        <dbReference type="Proteomes" id="UP001215151"/>
    </source>
</evidence>
<name>A0AAD7TLI9_9APHY</name>